<dbReference type="SUPFAM" id="SSF48264">
    <property type="entry name" value="Cytochrome P450"/>
    <property type="match status" value="1"/>
</dbReference>
<name>A0A0F7W648_STRLW</name>
<proteinExistence type="predicted"/>
<dbReference type="RefSeq" id="WP_242514112.1">
    <property type="nucleotide sequence ID" value="NZ_LN831790.1"/>
</dbReference>
<dbReference type="GO" id="GO:0020037">
    <property type="term" value="F:heme binding"/>
    <property type="evidence" value="ECO:0007669"/>
    <property type="project" value="InterPro"/>
</dbReference>
<evidence type="ECO:0000313" key="1">
    <source>
        <dbReference type="EMBL" id="CQR66173.1"/>
    </source>
</evidence>
<sequence length="52" mass="5448">MEAGVALAALFERFPGMTLARPVEEIGPVPSFIINGYSSLPVVLRPSATCAT</sequence>
<dbReference type="GO" id="GO:0016705">
    <property type="term" value="F:oxidoreductase activity, acting on paired donors, with incorporation or reduction of molecular oxygen"/>
    <property type="evidence" value="ECO:0007669"/>
    <property type="project" value="InterPro"/>
</dbReference>
<dbReference type="GO" id="GO:0004497">
    <property type="term" value="F:monooxygenase activity"/>
    <property type="evidence" value="ECO:0007669"/>
    <property type="project" value="InterPro"/>
</dbReference>
<gene>
    <name evidence="1" type="primary">sle_67190</name>
</gene>
<dbReference type="Proteomes" id="UP000035016">
    <property type="component" value="Chromosome Chromosome"/>
</dbReference>
<protein>
    <recommendedName>
        <fullName evidence="3">Cytochrome P450</fullName>
    </recommendedName>
</protein>
<dbReference type="InterPro" id="IPR036396">
    <property type="entry name" value="Cyt_P450_sf"/>
</dbReference>
<evidence type="ECO:0000313" key="2">
    <source>
        <dbReference type="Proteomes" id="UP000035016"/>
    </source>
</evidence>
<dbReference type="GO" id="GO:0005506">
    <property type="term" value="F:iron ion binding"/>
    <property type="evidence" value="ECO:0007669"/>
    <property type="project" value="InterPro"/>
</dbReference>
<dbReference type="KEGG" id="sle:sle_67190"/>
<organism evidence="1 2">
    <name type="scientific">Streptomyces leeuwenhoekii</name>
    <dbReference type="NCBI Taxonomy" id="1437453"/>
    <lineage>
        <taxon>Bacteria</taxon>
        <taxon>Bacillati</taxon>
        <taxon>Actinomycetota</taxon>
        <taxon>Actinomycetes</taxon>
        <taxon>Kitasatosporales</taxon>
        <taxon>Streptomycetaceae</taxon>
        <taxon>Streptomyces</taxon>
    </lineage>
</organism>
<dbReference type="Gene3D" id="1.10.630.10">
    <property type="entry name" value="Cytochrome P450"/>
    <property type="match status" value="1"/>
</dbReference>
<evidence type="ECO:0008006" key="3">
    <source>
        <dbReference type="Google" id="ProtNLM"/>
    </source>
</evidence>
<dbReference type="AlphaFoldDB" id="A0A0F7W648"/>
<accession>A0A0F7W648</accession>
<dbReference type="EMBL" id="LN831790">
    <property type="protein sequence ID" value="CQR66173.1"/>
    <property type="molecule type" value="Genomic_DNA"/>
</dbReference>
<reference evidence="1 2" key="1">
    <citation type="submission" date="2015-02" db="EMBL/GenBank/DDBJ databases">
        <authorList>
            <person name="Gomez-Escribano P.J."/>
        </authorList>
    </citation>
    <scope>NUCLEOTIDE SEQUENCE [LARGE SCALE GENOMIC DNA]</scope>
    <source>
        <strain evidence="2">C34 (DSM 42122 / NRRL B-24963)</strain>
    </source>
</reference>